<keyword evidence="1 2" id="KW-0663">Pyridoxal phosphate</keyword>
<dbReference type="PIRSF" id="PIRSF004848">
    <property type="entry name" value="YBL036c_PLPDEIII"/>
    <property type="match status" value="1"/>
</dbReference>
<dbReference type="PROSITE" id="PS01211">
    <property type="entry name" value="UPF0001"/>
    <property type="match status" value="1"/>
</dbReference>
<dbReference type="InterPro" id="IPR001608">
    <property type="entry name" value="Ala_racemase_N"/>
</dbReference>
<reference evidence="6 7" key="1">
    <citation type="submission" date="2019-02" db="EMBL/GenBank/DDBJ databases">
        <title>Deep-cultivation of Planctomycetes and their phenomic and genomic characterization uncovers novel biology.</title>
        <authorList>
            <person name="Wiegand S."/>
            <person name="Jogler M."/>
            <person name="Boedeker C."/>
            <person name="Pinto D."/>
            <person name="Vollmers J."/>
            <person name="Rivas-Marin E."/>
            <person name="Kohn T."/>
            <person name="Peeters S.H."/>
            <person name="Heuer A."/>
            <person name="Rast P."/>
            <person name="Oberbeckmann S."/>
            <person name="Bunk B."/>
            <person name="Jeske O."/>
            <person name="Meyerdierks A."/>
            <person name="Storesund J.E."/>
            <person name="Kallscheuer N."/>
            <person name="Luecker S."/>
            <person name="Lage O.M."/>
            <person name="Pohl T."/>
            <person name="Merkel B.J."/>
            <person name="Hornburger P."/>
            <person name="Mueller R.-W."/>
            <person name="Bruemmer F."/>
            <person name="Labrenz M."/>
            <person name="Spormann A.M."/>
            <person name="Op den Camp H."/>
            <person name="Overmann J."/>
            <person name="Amann R."/>
            <person name="Jetten M.S.M."/>
            <person name="Mascher T."/>
            <person name="Medema M.H."/>
            <person name="Devos D.P."/>
            <person name="Kaster A.-K."/>
            <person name="Ovreas L."/>
            <person name="Rohde M."/>
            <person name="Galperin M.Y."/>
            <person name="Jogler C."/>
        </authorList>
    </citation>
    <scope>NUCLEOTIDE SEQUENCE [LARGE SCALE GENOMIC DNA]</scope>
    <source>
        <strain evidence="6 7">Pan265</strain>
    </source>
</reference>
<dbReference type="Proteomes" id="UP000320386">
    <property type="component" value="Chromosome"/>
</dbReference>
<evidence type="ECO:0000256" key="1">
    <source>
        <dbReference type="ARBA" id="ARBA00022898"/>
    </source>
</evidence>
<dbReference type="NCBIfam" id="TIGR00044">
    <property type="entry name" value="YggS family pyridoxal phosphate-dependent enzyme"/>
    <property type="match status" value="1"/>
</dbReference>
<organism evidence="6 7">
    <name type="scientific">Mucisphaera calidilacus</name>
    <dbReference type="NCBI Taxonomy" id="2527982"/>
    <lineage>
        <taxon>Bacteria</taxon>
        <taxon>Pseudomonadati</taxon>
        <taxon>Planctomycetota</taxon>
        <taxon>Phycisphaerae</taxon>
        <taxon>Phycisphaerales</taxon>
        <taxon>Phycisphaeraceae</taxon>
        <taxon>Mucisphaera</taxon>
    </lineage>
</organism>
<dbReference type="Gene3D" id="3.20.20.10">
    <property type="entry name" value="Alanine racemase"/>
    <property type="match status" value="1"/>
</dbReference>
<evidence type="ECO:0000256" key="4">
    <source>
        <dbReference type="RuleBase" id="RU004514"/>
    </source>
</evidence>
<feature type="domain" description="Alanine racemase N-terminal" evidence="5">
    <location>
        <begin position="93"/>
        <end position="256"/>
    </location>
</feature>
<evidence type="ECO:0000313" key="7">
    <source>
        <dbReference type="Proteomes" id="UP000320386"/>
    </source>
</evidence>
<dbReference type="GO" id="GO:0030170">
    <property type="term" value="F:pyridoxal phosphate binding"/>
    <property type="evidence" value="ECO:0007669"/>
    <property type="project" value="UniProtKB-UniRule"/>
</dbReference>
<comment type="cofactor">
    <cofactor evidence="3">
        <name>pyridoxal 5'-phosphate</name>
        <dbReference type="ChEBI" id="CHEBI:597326"/>
    </cofactor>
</comment>
<evidence type="ECO:0000313" key="6">
    <source>
        <dbReference type="EMBL" id="QDU70659.1"/>
    </source>
</evidence>
<feature type="modified residue" description="N6-(pyridoxal phosphate)lysine" evidence="2 3">
    <location>
        <position position="44"/>
    </location>
</feature>
<dbReference type="OrthoDB" id="9804072at2"/>
<accession>A0A518BUJ6</accession>
<dbReference type="SUPFAM" id="SSF51419">
    <property type="entry name" value="PLP-binding barrel"/>
    <property type="match status" value="1"/>
</dbReference>
<dbReference type="CDD" id="cd00635">
    <property type="entry name" value="PLPDE_III_YBL036c_like"/>
    <property type="match status" value="1"/>
</dbReference>
<protein>
    <recommendedName>
        <fullName evidence="2">Pyridoxal phosphate homeostasis protein</fullName>
        <shortName evidence="2">PLP homeostasis protein</shortName>
    </recommendedName>
</protein>
<dbReference type="KEGG" id="mcad:Pan265_04890"/>
<comment type="similarity">
    <text evidence="2 4">Belongs to the pyridoxal phosphate-binding protein YggS/PROSC family.</text>
</comment>
<dbReference type="EMBL" id="CP036280">
    <property type="protein sequence ID" value="QDU70659.1"/>
    <property type="molecule type" value="Genomic_DNA"/>
</dbReference>
<dbReference type="PANTHER" id="PTHR10146:SF14">
    <property type="entry name" value="PYRIDOXAL PHOSPHATE HOMEOSTASIS PROTEIN"/>
    <property type="match status" value="1"/>
</dbReference>
<dbReference type="AlphaFoldDB" id="A0A518BUJ6"/>
<dbReference type="InterPro" id="IPR011078">
    <property type="entry name" value="PyrdxlP_homeostasis"/>
</dbReference>
<dbReference type="PANTHER" id="PTHR10146">
    <property type="entry name" value="PROLINE SYNTHETASE CO-TRANSCRIBED BACTERIAL HOMOLOG PROTEIN"/>
    <property type="match status" value="1"/>
</dbReference>
<dbReference type="InterPro" id="IPR029066">
    <property type="entry name" value="PLP-binding_barrel"/>
</dbReference>
<keyword evidence="7" id="KW-1185">Reference proteome</keyword>
<sequence length="263" mass="29170">MSTEHLVGPAEVRQSYQRVSERVANAAIRSGRRPEDVLMVAVTKNASPDQIRTLVDLGHTDLGENRVQQLTQRAAQLEEYLSRRRSLGNAVEGEAHPVPERVRWHMIGHLQRNKVKQVVPVVDLIHGVDSLRLAEELHAFGARTDQVIDILMQVNVSGEVSKHGVAAPAAIHVAEQIDTMMHLRLRGIMCMAPFTENSDETRSVFSRAASVYHDIRSERIGGNDFTVLSMGMSNDFEIAIEEGANVIRIGRALFGEADPNDDN</sequence>
<evidence type="ECO:0000256" key="3">
    <source>
        <dbReference type="PIRSR" id="PIRSR004848-1"/>
    </source>
</evidence>
<dbReference type="Pfam" id="PF01168">
    <property type="entry name" value="Ala_racemase_N"/>
    <property type="match status" value="1"/>
</dbReference>
<dbReference type="RefSeq" id="WP_145444814.1">
    <property type="nucleotide sequence ID" value="NZ_CP036280.1"/>
</dbReference>
<gene>
    <name evidence="6" type="ORF">Pan265_04890</name>
</gene>
<proteinExistence type="inferred from homology"/>
<dbReference type="HAMAP" id="MF_02087">
    <property type="entry name" value="PLP_homeostasis"/>
    <property type="match status" value="1"/>
</dbReference>
<evidence type="ECO:0000256" key="2">
    <source>
        <dbReference type="HAMAP-Rule" id="MF_02087"/>
    </source>
</evidence>
<name>A0A518BUJ6_9BACT</name>
<comment type="function">
    <text evidence="2">Pyridoxal 5'-phosphate (PLP)-binding protein, which is involved in PLP homeostasis.</text>
</comment>
<evidence type="ECO:0000259" key="5">
    <source>
        <dbReference type="Pfam" id="PF01168"/>
    </source>
</evidence>